<keyword evidence="3" id="KW-1185">Reference proteome</keyword>
<dbReference type="Gene3D" id="1.10.10.800">
    <property type="match status" value="1"/>
</dbReference>
<dbReference type="EMBL" id="ANFM02000020">
    <property type="protein sequence ID" value="EOD79424.1"/>
    <property type="molecule type" value="Genomic_DNA"/>
</dbReference>
<dbReference type="GO" id="GO:0016787">
    <property type="term" value="F:hydrolase activity"/>
    <property type="evidence" value="ECO:0007669"/>
    <property type="project" value="UniProtKB-KW"/>
</dbReference>
<dbReference type="InterPro" id="IPR029058">
    <property type="entry name" value="AB_hydrolase_fold"/>
</dbReference>
<protein>
    <submittedName>
        <fullName evidence="2">Dienelactone hydrolase</fullName>
    </submittedName>
</protein>
<feature type="domain" description="AB hydrolase-1" evidence="1">
    <location>
        <begin position="58"/>
        <end position="290"/>
    </location>
</feature>
<evidence type="ECO:0000313" key="3">
    <source>
        <dbReference type="Proteomes" id="UP000011223"/>
    </source>
</evidence>
<dbReference type="PANTHER" id="PTHR47751:SF1">
    <property type="entry name" value="SUPERFAMILY HYDROLASE, PUTATIVE (AFU_ORTHOLOGUE AFUA_2G16580)-RELATED"/>
    <property type="match status" value="1"/>
</dbReference>
<name>R1GTQ1_9GAMM</name>
<dbReference type="AlphaFoldDB" id="R1GTQ1"/>
<reference evidence="2 3" key="1">
    <citation type="journal article" date="2014" name="PLoS ONE">
        <title>Grimontia indica AK16(T), sp. nov., Isolated from a Seawater Sample Reports the Presence of Pathogenic Genes Similar to Vibrio Genus.</title>
        <authorList>
            <person name="Singh A."/>
            <person name="Vaidya B."/>
            <person name="Khatri I."/>
            <person name="Srinivas T.N."/>
            <person name="Subramanian S."/>
            <person name="Korpole S."/>
            <person name="Pinnaka A.K."/>
        </authorList>
    </citation>
    <scope>NUCLEOTIDE SEQUENCE [LARGE SCALE GENOMIC DNA]</scope>
    <source>
        <strain evidence="2 3">AK16</strain>
    </source>
</reference>
<gene>
    <name evidence="2" type="ORF">D515_01772</name>
</gene>
<dbReference type="PANTHER" id="PTHR47751">
    <property type="entry name" value="SUPERFAMILY HYDROLASE, PUTATIVE (AFU_ORTHOLOGUE AFUA_2G16580)-RELATED"/>
    <property type="match status" value="1"/>
</dbReference>
<proteinExistence type="predicted"/>
<sequence>MTTNYAVGENRVTFFSADYQIVALLFLPPNFSSSESYPAVTITPPVTGVKEQTVSVYARALALQGYVTITYDQRGWGESEGPTFRANPYEFIEDVRSAVSFLRTLPFVDNDSIHGMGICIGSGIAAVAAAYDGRVKSLAVVSAYLEAGDIAFSALGAKGLREMMAGLAPARDALFQNNETVLIKPVPETEQEVENEPDPVAVGMRDYYLPGMPGSTLNWHNRISPISYESVLSFSVFHHIRMFEAIPTFHAYGSEAISRHGAERFFNEASGPKKRLIIEGAGHFDMYWRPECVNPTVEAISAFFANIDA</sequence>
<dbReference type="Gene3D" id="3.40.50.1820">
    <property type="entry name" value="alpha/beta hydrolase"/>
    <property type="match status" value="1"/>
</dbReference>
<keyword evidence="2" id="KW-0378">Hydrolase</keyword>
<accession>R1GTQ1</accession>
<dbReference type="SUPFAM" id="SSF53474">
    <property type="entry name" value="alpha/beta-Hydrolases"/>
    <property type="match status" value="1"/>
</dbReference>
<dbReference type="InterPro" id="IPR051411">
    <property type="entry name" value="Polyketide_trans_af380"/>
</dbReference>
<dbReference type="Pfam" id="PF00561">
    <property type="entry name" value="Abhydrolase_1"/>
    <property type="match status" value="1"/>
</dbReference>
<dbReference type="InterPro" id="IPR000073">
    <property type="entry name" value="AB_hydrolase_1"/>
</dbReference>
<dbReference type="Proteomes" id="UP000011223">
    <property type="component" value="Unassembled WGS sequence"/>
</dbReference>
<evidence type="ECO:0000259" key="1">
    <source>
        <dbReference type="Pfam" id="PF00561"/>
    </source>
</evidence>
<evidence type="ECO:0000313" key="2">
    <source>
        <dbReference type="EMBL" id="EOD79424.1"/>
    </source>
</evidence>
<organism evidence="2 3">
    <name type="scientific">Grimontia indica</name>
    <dbReference type="NCBI Taxonomy" id="1056512"/>
    <lineage>
        <taxon>Bacteria</taxon>
        <taxon>Pseudomonadati</taxon>
        <taxon>Pseudomonadota</taxon>
        <taxon>Gammaproteobacteria</taxon>
        <taxon>Vibrionales</taxon>
        <taxon>Vibrionaceae</taxon>
        <taxon>Grimontia</taxon>
    </lineage>
</organism>
<comment type="caution">
    <text evidence="2">The sequence shown here is derived from an EMBL/GenBank/DDBJ whole genome shotgun (WGS) entry which is preliminary data.</text>
</comment>
<dbReference type="RefSeq" id="WP_002538995.1">
    <property type="nucleotide sequence ID" value="NZ_ANFM02000020.1"/>
</dbReference>
<dbReference type="eggNOG" id="COG1073">
    <property type="taxonomic scope" value="Bacteria"/>
</dbReference>